<name>A0A507CJ59_9FUNG</name>
<dbReference type="VEuPathDB" id="FungiDB:SeMB42_g06869"/>
<evidence type="ECO:0000313" key="3">
    <source>
        <dbReference type="Proteomes" id="UP000317494"/>
    </source>
</evidence>
<evidence type="ECO:0000313" key="2">
    <source>
        <dbReference type="EMBL" id="TPX37815.1"/>
    </source>
</evidence>
<proteinExistence type="predicted"/>
<accession>A0A507CJ59</accession>
<comment type="caution">
    <text evidence="2">The sequence shown here is derived from an EMBL/GenBank/DDBJ whole genome shotgun (WGS) entry which is preliminary data.</text>
</comment>
<reference evidence="2 3" key="1">
    <citation type="journal article" date="2019" name="Sci. Rep.">
        <title>Comparative genomics of chytrid fungi reveal insights into the obligate biotrophic and pathogenic lifestyle of Synchytrium endobioticum.</title>
        <authorList>
            <person name="van de Vossenberg B.T.L.H."/>
            <person name="Warris S."/>
            <person name="Nguyen H.D.T."/>
            <person name="van Gent-Pelzer M.P.E."/>
            <person name="Joly D.L."/>
            <person name="van de Geest H.C."/>
            <person name="Bonants P.J.M."/>
            <person name="Smith D.S."/>
            <person name="Levesque C.A."/>
            <person name="van der Lee T.A.J."/>
        </authorList>
    </citation>
    <scope>NUCLEOTIDE SEQUENCE [LARGE SCALE GENOMIC DNA]</scope>
    <source>
        <strain evidence="2 3">MB42</strain>
    </source>
</reference>
<feature type="chain" id="PRO_5021430173" description="Fungal-type protein kinase domain-containing protein" evidence="1">
    <location>
        <begin position="21"/>
        <end position="241"/>
    </location>
</feature>
<evidence type="ECO:0008006" key="4">
    <source>
        <dbReference type="Google" id="ProtNLM"/>
    </source>
</evidence>
<protein>
    <recommendedName>
        <fullName evidence="4">Fungal-type protein kinase domain-containing protein</fullName>
    </recommendedName>
</protein>
<feature type="signal peptide" evidence="1">
    <location>
        <begin position="1"/>
        <end position="20"/>
    </location>
</feature>
<gene>
    <name evidence="2" type="ORF">SeMB42_g06869</name>
</gene>
<keyword evidence="3" id="KW-1185">Reference proteome</keyword>
<organism evidence="2 3">
    <name type="scientific">Synchytrium endobioticum</name>
    <dbReference type="NCBI Taxonomy" id="286115"/>
    <lineage>
        <taxon>Eukaryota</taxon>
        <taxon>Fungi</taxon>
        <taxon>Fungi incertae sedis</taxon>
        <taxon>Chytridiomycota</taxon>
        <taxon>Chytridiomycota incertae sedis</taxon>
        <taxon>Chytridiomycetes</taxon>
        <taxon>Synchytriales</taxon>
        <taxon>Synchytriaceae</taxon>
        <taxon>Synchytrium</taxon>
    </lineage>
</organism>
<dbReference type="Proteomes" id="UP000317494">
    <property type="component" value="Unassembled WGS sequence"/>
</dbReference>
<dbReference type="EMBL" id="QEAN01000418">
    <property type="protein sequence ID" value="TPX37815.1"/>
    <property type="molecule type" value="Genomic_DNA"/>
</dbReference>
<evidence type="ECO:0000256" key="1">
    <source>
        <dbReference type="SAM" id="SignalP"/>
    </source>
</evidence>
<dbReference type="AlphaFoldDB" id="A0A507CJ59"/>
<keyword evidence="1" id="KW-0732">Signal</keyword>
<sequence>MSKHIVIVFLVFQLFHHGIAEDTDAMMKKHTEALRGERLKLEKGPLEKDEVRGIFKTLNTLPSESPCDDPYGVTELVNWVIERKRKPLDHSFPSVVVKPPTAEMSQAELEFCWEALALTLVMLDRTDVSLRRIHMFGRDGSLFRISRGHIFWKCASECSTRSVMSEIVRGAKALDFLSRSKYSPVSSFTECEVVLEGVETPESLWDLYRVYESSENLDHMFYRMLYTVMYAQRLELITTAC</sequence>